<sequence length="158" mass="18270">MKFVVSSQYTLVHPHFSKRIFHLNHNATVGNKTSNYPRSTIPVFKSLQALEMFKSVPNKSFDNWNISKDTKTNHVVFHNLLSKSKVTNIENVADLDVYDIEFVQNLIIQNIAIIYVDNVLHKSAQKQLVVSGTLWVPPTQDDFILTKTRFEKMFTENM</sequence>
<protein>
    <submittedName>
        <fullName evidence="1">Uncharacterized protein</fullName>
    </submittedName>
</protein>
<accession>A0A7M3UPB9</accession>
<proteinExistence type="predicted"/>
<organism evidence="1">
    <name type="scientific">Pyramimonas orientalis virus</name>
    <name type="common">PoV01</name>
    <dbReference type="NCBI Taxonomy" id="455367"/>
    <lineage>
        <taxon>Viruses</taxon>
        <taxon>Varidnaviria</taxon>
        <taxon>Bamfordvirae</taxon>
        <taxon>Nucleocytoviricota</taxon>
        <taxon>Megaviricetes</taxon>
        <taxon>Imitervirales</taxon>
        <taxon>Allomimiviridae</taxon>
        <taxon>Heliosvirus</taxon>
        <taxon>Heliosvirus raunefjordenense</taxon>
    </lineage>
</organism>
<name>A0A7M3UPB9_POV01</name>
<dbReference type="EMBL" id="MT663541">
    <property type="protein sequence ID" value="QOI90598.1"/>
    <property type="molecule type" value="Genomic_DNA"/>
</dbReference>
<organismHost>
    <name type="scientific">Pyramimonas plurioculata</name>
    <dbReference type="NCBI Taxonomy" id="36893"/>
</organismHost>
<gene>
    <name evidence="1" type="ORF">HWQ62_00467</name>
</gene>
<evidence type="ECO:0000313" key="1">
    <source>
        <dbReference type="EMBL" id="QOI90598.1"/>
    </source>
</evidence>
<reference evidence="1" key="1">
    <citation type="submission" date="2020-06" db="EMBL/GenBank/DDBJ databases">
        <title>Lateral gene transfer of anion-conducting channel rhodopsins between green algae and giant viruses.</title>
        <authorList>
            <person name="Rozenberg A."/>
            <person name="Oppermann J."/>
            <person name="Wietek J."/>
            <person name="Fernandez Lahore R.G."/>
            <person name="Sandaa R.-A."/>
            <person name="Bratbak G."/>
            <person name="Hegemann P."/>
            <person name="Beja O."/>
        </authorList>
    </citation>
    <scope>NUCLEOTIDE SEQUENCE</scope>
    <source>
        <strain evidence="1">01B</strain>
    </source>
</reference>